<proteinExistence type="predicted"/>
<evidence type="ECO:0000313" key="3">
    <source>
        <dbReference type="Proteomes" id="UP000037069"/>
    </source>
</evidence>
<accession>A0A0L0BX01</accession>
<evidence type="ECO:0000256" key="1">
    <source>
        <dbReference type="SAM" id="Phobius"/>
    </source>
</evidence>
<reference evidence="2 3" key="1">
    <citation type="journal article" date="2015" name="Nat. Commun.">
        <title>Lucilia cuprina genome unlocks parasitic fly biology to underpin future interventions.</title>
        <authorList>
            <person name="Anstead C.A."/>
            <person name="Korhonen P.K."/>
            <person name="Young N.D."/>
            <person name="Hall R.S."/>
            <person name="Jex A.R."/>
            <person name="Murali S.C."/>
            <person name="Hughes D.S."/>
            <person name="Lee S.F."/>
            <person name="Perry T."/>
            <person name="Stroehlein A.J."/>
            <person name="Ansell B.R."/>
            <person name="Breugelmans B."/>
            <person name="Hofmann A."/>
            <person name="Qu J."/>
            <person name="Dugan S."/>
            <person name="Lee S.L."/>
            <person name="Chao H."/>
            <person name="Dinh H."/>
            <person name="Han Y."/>
            <person name="Doddapaneni H.V."/>
            <person name="Worley K.C."/>
            <person name="Muzny D.M."/>
            <person name="Ioannidis P."/>
            <person name="Waterhouse R.M."/>
            <person name="Zdobnov E.M."/>
            <person name="James P.J."/>
            <person name="Bagnall N.H."/>
            <person name="Kotze A.C."/>
            <person name="Gibbs R.A."/>
            <person name="Richards S."/>
            <person name="Batterham P."/>
            <person name="Gasser R.B."/>
        </authorList>
    </citation>
    <scope>NUCLEOTIDE SEQUENCE [LARGE SCALE GENOMIC DNA]</scope>
    <source>
        <strain evidence="2 3">LS</strain>
        <tissue evidence="2">Full body</tissue>
    </source>
</reference>
<feature type="transmembrane region" description="Helical" evidence="1">
    <location>
        <begin position="125"/>
        <end position="143"/>
    </location>
</feature>
<sequence>MFVVSFNNELRVCKCFGAYSTKGKTLVIYIKAHPIKRLSQNNETKHHETPLNVIDIQRKISRYKTVEIHDSSDKYLTETNQKCFSFTIFFSELLNGLKKFVEQKVRCEILLNSFEICMITWKKRLFAIVVTGNIAVIIVANIAKASTNNYIKQCAMKLFSK</sequence>
<organism evidence="2 3">
    <name type="scientific">Lucilia cuprina</name>
    <name type="common">Green bottle fly</name>
    <name type="synonym">Australian sheep blowfly</name>
    <dbReference type="NCBI Taxonomy" id="7375"/>
    <lineage>
        <taxon>Eukaryota</taxon>
        <taxon>Metazoa</taxon>
        <taxon>Ecdysozoa</taxon>
        <taxon>Arthropoda</taxon>
        <taxon>Hexapoda</taxon>
        <taxon>Insecta</taxon>
        <taxon>Pterygota</taxon>
        <taxon>Neoptera</taxon>
        <taxon>Endopterygota</taxon>
        <taxon>Diptera</taxon>
        <taxon>Brachycera</taxon>
        <taxon>Muscomorpha</taxon>
        <taxon>Oestroidea</taxon>
        <taxon>Calliphoridae</taxon>
        <taxon>Luciliinae</taxon>
        <taxon>Lucilia</taxon>
    </lineage>
</organism>
<name>A0A0L0BX01_LUCCU</name>
<evidence type="ECO:0000313" key="2">
    <source>
        <dbReference type="EMBL" id="KNC24567.1"/>
    </source>
</evidence>
<comment type="caution">
    <text evidence="2">The sequence shown here is derived from an EMBL/GenBank/DDBJ whole genome shotgun (WGS) entry which is preliminary data.</text>
</comment>
<dbReference type="Proteomes" id="UP000037069">
    <property type="component" value="Unassembled WGS sequence"/>
</dbReference>
<keyword evidence="3" id="KW-1185">Reference proteome</keyword>
<dbReference type="EMBL" id="JRES01001210">
    <property type="protein sequence ID" value="KNC24567.1"/>
    <property type="molecule type" value="Genomic_DNA"/>
</dbReference>
<dbReference type="AlphaFoldDB" id="A0A0L0BX01"/>
<protein>
    <submittedName>
        <fullName evidence="2">Uncharacterized protein</fullName>
    </submittedName>
</protein>
<keyword evidence="1" id="KW-0812">Transmembrane</keyword>
<keyword evidence="1" id="KW-1133">Transmembrane helix</keyword>
<gene>
    <name evidence="2" type="ORF">FF38_09719</name>
</gene>
<keyword evidence="1" id="KW-0472">Membrane</keyword>